<evidence type="ECO:0000256" key="1">
    <source>
        <dbReference type="SAM" id="MobiDB-lite"/>
    </source>
</evidence>
<keyword evidence="2" id="KW-1133">Transmembrane helix</keyword>
<keyword evidence="2" id="KW-0472">Membrane</keyword>
<feature type="compositionally biased region" description="Low complexity" evidence="1">
    <location>
        <begin position="52"/>
        <end position="62"/>
    </location>
</feature>
<evidence type="ECO:0000256" key="2">
    <source>
        <dbReference type="SAM" id="Phobius"/>
    </source>
</evidence>
<protein>
    <submittedName>
        <fullName evidence="3">DUF6264 family protein</fullName>
    </submittedName>
</protein>
<dbReference type="RefSeq" id="WP_368499322.1">
    <property type="nucleotide sequence ID" value="NZ_CP162511.1"/>
</dbReference>
<feature type="region of interest" description="Disordered" evidence="1">
    <location>
        <begin position="1"/>
        <end position="73"/>
    </location>
</feature>
<dbReference type="Pfam" id="PF19779">
    <property type="entry name" value="DUF6264"/>
    <property type="match status" value="1"/>
</dbReference>
<reference evidence="3" key="1">
    <citation type="submission" date="2024-05" db="EMBL/GenBank/DDBJ databases">
        <title>Herbiconiux sp. A18JL235.</title>
        <authorList>
            <person name="Zhang G."/>
        </authorList>
    </citation>
    <scope>NUCLEOTIDE SEQUENCE</scope>
    <source>
        <strain evidence="3">A18JL235</strain>
    </source>
</reference>
<proteinExistence type="predicted"/>
<feature type="compositionally biased region" description="Basic and acidic residues" evidence="1">
    <location>
        <begin position="1"/>
        <end position="10"/>
    </location>
</feature>
<dbReference type="EMBL" id="CP162511">
    <property type="protein sequence ID" value="XDI06943.1"/>
    <property type="molecule type" value="Genomic_DNA"/>
</dbReference>
<organism evidence="3">
    <name type="scientific">Herbiconiux sp. A18JL235</name>
    <dbReference type="NCBI Taxonomy" id="3152363"/>
    <lineage>
        <taxon>Bacteria</taxon>
        <taxon>Bacillati</taxon>
        <taxon>Actinomycetota</taxon>
        <taxon>Actinomycetes</taxon>
        <taxon>Micrococcales</taxon>
        <taxon>Microbacteriaceae</taxon>
        <taxon>Herbiconiux</taxon>
    </lineage>
</organism>
<dbReference type="AlphaFoldDB" id="A0AB39BLJ0"/>
<feature type="transmembrane region" description="Helical" evidence="2">
    <location>
        <begin position="83"/>
        <end position="107"/>
    </location>
</feature>
<gene>
    <name evidence="3" type="ORF">ABFY20_07525</name>
</gene>
<feature type="transmembrane region" description="Helical" evidence="2">
    <location>
        <begin position="127"/>
        <end position="147"/>
    </location>
</feature>
<feature type="transmembrane region" description="Helical" evidence="2">
    <location>
        <begin position="159"/>
        <end position="180"/>
    </location>
</feature>
<dbReference type="InterPro" id="IPR046231">
    <property type="entry name" value="DUF6264"/>
</dbReference>
<sequence length="196" mass="20653">MSDERPKPKYGELAPEGWVWQPPQERQPESAPPAPPAAPVGAPVGPNPSQPQQPQQWAAPAPGTEVPGSAPVPRRNGDRIATLVLLVIGAFWSVNTAFGMFSLPAALQQAMDILGIPGTYTAYDTANSAGVTGGVLTLLTFALTVLYSLRRLRANKLAFFIPLIGAVVAFVISLVVYTIAMTADPALMDGLLRTAP</sequence>
<accession>A0AB39BLJ0</accession>
<keyword evidence="2" id="KW-0812">Transmembrane</keyword>
<name>A0AB39BLJ0_9MICO</name>
<evidence type="ECO:0000313" key="3">
    <source>
        <dbReference type="EMBL" id="XDI06943.1"/>
    </source>
</evidence>